<gene>
    <name evidence="12" type="ordered locus">Dtpsy_1657</name>
</gene>
<dbReference type="PANTHER" id="PTHR43825:SF3">
    <property type="entry name" value="PYRUVATE DEHYDROGENASE E1 COMPONENT"/>
    <property type="match status" value="1"/>
</dbReference>
<feature type="binding site" evidence="10">
    <location>
        <position position="238"/>
    </location>
    <ligand>
        <name>Mg(2+)</name>
        <dbReference type="ChEBI" id="CHEBI:18420"/>
    </ligand>
</feature>
<reference evidence="12 13" key="1">
    <citation type="journal article" date="2010" name="J. Bacteriol.">
        <title>Completed genome sequence of the anaerobic iron-oxidizing bacterium Acidovorax ebreus strain TPSY.</title>
        <authorList>
            <person name="Byrne-Bailey K.G."/>
            <person name="Weber K.A."/>
            <person name="Chair A.H."/>
            <person name="Bose S."/>
            <person name="Knox T."/>
            <person name="Spanbauer T.L."/>
            <person name="Chertkov O."/>
            <person name="Coates J.D."/>
        </authorList>
    </citation>
    <scope>NUCLEOTIDE SEQUENCE [LARGE SCALE GENOMIC DNA]</scope>
    <source>
        <strain evidence="12 13">TPSY</strain>
    </source>
</reference>
<keyword evidence="10" id="KW-0479">Metal-binding</keyword>
<keyword evidence="6 9" id="KW-0786">Thiamine pyrophosphate</keyword>
<name>A0A9J9UAN5_ACIET</name>
<dbReference type="InterPro" id="IPR051157">
    <property type="entry name" value="PDH/Transketolase"/>
</dbReference>
<dbReference type="KEGG" id="dia:Dtpsy_1657"/>
<dbReference type="EC" id="1.2.4.1" evidence="3 9"/>
<evidence type="ECO:0000256" key="7">
    <source>
        <dbReference type="ARBA" id="ARBA00023317"/>
    </source>
</evidence>
<evidence type="ECO:0000256" key="6">
    <source>
        <dbReference type="ARBA" id="ARBA00023052"/>
    </source>
</evidence>
<dbReference type="Gene3D" id="3.40.50.970">
    <property type="match status" value="2"/>
</dbReference>
<dbReference type="InterPro" id="IPR029061">
    <property type="entry name" value="THDP-binding"/>
</dbReference>
<dbReference type="FunFam" id="3.40.50.970:FF:000009">
    <property type="entry name" value="Pyruvate dehydrogenase E1 component"/>
    <property type="match status" value="1"/>
</dbReference>
<keyword evidence="13" id="KW-1185">Reference proteome</keyword>
<dbReference type="GO" id="GO:0004739">
    <property type="term" value="F:pyruvate dehydrogenase (acetyl-transferring) activity"/>
    <property type="evidence" value="ECO:0007669"/>
    <property type="project" value="UniProtKB-EC"/>
</dbReference>
<dbReference type="RefSeq" id="WP_015913205.1">
    <property type="nucleotide sequence ID" value="NC_011992.1"/>
</dbReference>
<dbReference type="PROSITE" id="PS50003">
    <property type="entry name" value="PH_DOMAIN"/>
    <property type="match status" value="1"/>
</dbReference>
<dbReference type="InterPro" id="IPR001849">
    <property type="entry name" value="PH_domain"/>
</dbReference>
<dbReference type="SUPFAM" id="SSF52518">
    <property type="entry name" value="Thiamin diphosphate-binding fold (THDP-binding)"/>
    <property type="match status" value="2"/>
</dbReference>
<dbReference type="PANTHER" id="PTHR43825">
    <property type="entry name" value="PYRUVATE DEHYDROGENASE E1 COMPONENT"/>
    <property type="match status" value="1"/>
</dbReference>
<dbReference type="AlphaFoldDB" id="A0A9J9UAN5"/>
<dbReference type="Pfam" id="PF22613">
    <property type="entry name" value="Transketolase_C_1"/>
    <property type="match status" value="1"/>
</dbReference>
<protein>
    <recommendedName>
        <fullName evidence="4 9">Pyruvate dehydrogenase E1 component</fullName>
        <ecNumber evidence="3 9">1.2.4.1</ecNumber>
    </recommendedName>
</protein>
<comment type="catalytic activity">
    <reaction evidence="8 9">
        <text>N(6)-[(R)-lipoyl]-L-lysyl-[protein] + pyruvate + H(+) = N(6)-[(R)-S(8)-acetyldihydrolipoyl]-L-lysyl-[protein] + CO2</text>
        <dbReference type="Rhea" id="RHEA:19189"/>
        <dbReference type="Rhea" id="RHEA-COMP:10474"/>
        <dbReference type="Rhea" id="RHEA-COMP:10478"/>
        <dbReference type="ChEBI" id="CHEBI:15361"/>
        <dbReference type="ChEBI" id="CHEBI:15378"/>
        <dbReference type="ChEBI" id="CHEBI:16526"/>
        <dbReference type="ChEBI" id="CHEBI:83099"/>
        <dbReference type="ChEBI" id="CHEBI:83111"/>
        <dbReference type="EC" id="1.2.4.1"/>
    </reaction>
</comment>
<dbReference type="InterPro" id="IPR004660">
    <property type="entry name" value="PDH_E1"/>
</dbReference>
<dbReference type="NCBIfam" id="TIGR00759">
    <property type="entry name" value="aceE"/>
    <property type="match status" value="1"/>
</dbReference>
<evidence type="ECO:0000256" key="2">
    <source>
        <dbReference type="ARBA" id="ARBA00003157"/>
    </source>
</evidence>
<feature type="binding site" evidence="10">
    <location>
        <position position="270"/>
    </location>
    <ligand>
        <name>Mg(2+)</name>
        <dbReference type="ChEBI" id="CHEBI:18420"/>
    </ligand>
</feature>
<dbReference type="InterPro" id="IPR009014">
    <property type="entry name" value="Transketo_C/PFOR_II"/>
</dbReference>
<dbReference type="InterPro" id="IPR005474">
    <property type="entry name" value="Transketolase_N"/>
</dbReference>
<comment type="function">
    <text evidence="2 9">Component of the pyruvate dehydrogenase (PDH) complex, that catalyzes the overall conversion of pyruvate to acetyl-CoA and CO(2).</text>
</comment>
<evidence type="ECO:0000256" key="5">
    <source>
        <dbReference type="ARBA" id="ARBA00023002"/>
    </source>
</evidence>
<evidence type="ECO:0000256" key="1">
    <source>
        <dbReference type="ARBA" id="ARBA00001964"/>
    </source>
</evidence>
<evidence type="ECO:0000256" key="9">
    <source>
        <dbReference type="PIRNR" id="PIRNR000156"/>
    </source>
</evidence>
<keyword evidence="7 9" id="KW-0670">Pyruvate</keyword>
<comment type="cofactor">
    <cofactor evidence="10">
        <name>Mg(2+)</name>
        <dbReference type="ChEBI" id="CHEBI:18420"/>
    </cofactor>
</comment>
<keyword evidence="5 9" id="KW-0560">Oxidoreductase</keyword>
<dbReference type="InterPro" id="IPR041621">
    <property type="entry name" value="PDH_E1_M"/>
</dbReference>
<dbReference type="SUPFAM" id="SSF52922">
    <property type="entry name" value="TK C-terminal domain-like"/>
    <property type="match status" value="1"/>
</dbReference>
<evidence type="ECO:0000256" key="8">
    <source>
        <dbReference type="ARBA" id="ARBA00051231"/>
    </source>
</evidence>
<dbReference type="Proteomes" id="UP000000450">
    <property type="component" value="Chromosome"/>
</dbReference>
<sequence>MSDPTKVLTATDIDQQETREWLDALSAVIDKEGPERAHFLLEQLLEQARQSSIDLPFSANTGYVNTIEPDQEARCPGNIAIEKRLRAYMRWNAMAMVVRANRLHPHDGGDLGGHIGSFASLASMWGAGFNHFWHAESESHGGDCIYFQGHSAPGIYARAYLEGRITEDQLENFRQEVGGKGLSSYPHPKLMPGFWQFPTVSMGLGPMMAIYQARFLKYLHARGIANTENRKVWIFLGDGEMDEPESKGAISLAARENLDNLIFVINCNLQRLDGPVRGNGKIIQELEGDFRGAGWHVIKLLWGKGWDELLARDKSGKLKQLMMETLDGDYQTYRAMDGAYIRKHFFGRYPETAKLVEHLSDDEIWELRRGGHEPEKVYAAFHAANEHQGQPTVLLVKTVKGYGMGKAGEGKNTVHQTKKLSDEDIKYIRDRFNIPIPDSELDKLPYYKPADDTPEMKYLHERRKALGGYLPQRRTHADESFTVPALETFKAVLEPTAEGREISTTQAYVRFLTQLLRDKALGPRVVPILVDEARTFGMEGLFRQIGIYNPKGQLYTPVDRDQVMYYKEDKAGQILQEGINEAGGMCSWIAAATSYSTNNRIMIPFYVYYSMFGFQRFGDFAWAAGDMQARGFILGGTSGRTTLNGEGLQHEDGHSHILANTIPNCVSYDPTFAHEVAVIMQNGLKRMVEKQENVYYYITLLNENYAMPGLQPGTEEQIIKGMYLCKAGAEGDKRVQLLGSGSILRESIEAQKLLAADWGVQADVWSCTSFNELTREGQDVARWNLLHPLETPRVSFVAQQLGGRPGPVVASTDYMKNYAEQIRAFVPAGRSYTVLGTDGFGRSDFRYRLREHFEVNRHYITVAALSALADEGKLPKAKVAEAIAKYGIQTEKINPLHA</sequence>
<dbReference type="GO" id="GO:0000287">
    <property type="term" value="F:magnesium ion binding"/>
    <property type="evidence" value="ECO:0007669"/>
    <property type="project" value="UniProtKB-ARBA"/>
</dbReference>
<keyword evidence="10" id="KW-0460">Magnesium</keyword>
<organism evidence="12 13">
    <name type="scientific">Acidovorax ebreus (strain TPSY)</name>
    <name type="common">Diaphorobacter sp. (strain TPSY)</name>
    <dbReference type="NCBI Taxonomy" id="535289"/>
    <lineage>
        <taxon>Bacteria</taxon>
        <taxon>Pseudomonadati</taxon>
        <taxon>Pseudomonadota</taxon>
        <taxon>Betaproteobacteria</taxon>
        <taxon>Burkholderiales</taxon>
        <taxon>Comamonadaceae</taxon>
        <taxon>Diaphorobacter</taxon>
    </lineage>
</organism>
<dbReference type="Pfam" id="PF17831">
    <property type="entry name" value="PDH_E1_M"/>
    <property type="match status" value="1"/>
</dbReference>
<dbReference type="EMBL" id="CP001392">
    <property type="protein sequence ID" value="ACM33115.1"/>
    <property type="molecule type" value="Genomic_DNA"/>
</dbReference>
<evidence type="ECO:0000313" key="13">
    <source>
        <dbReference type="Proteomes" id="UP000000450"/>
    </source>
</evidence>
<evidence type="ECO:0000256" key="3">
    <source>
        <dbReference type="ARBA" id="ARBA00012281"/>
    </source>
</evidence>
<feature type="domain" description="PH" evidence="11">
    <location>
        <begin position="1"/>
        <end position="30"/>
    </location>
</feature>
<dbReference type="InterPro" id="IPR035807">
    <property type="entry name" value="PDC_E1_N"/>
</dbReference>
<comment type="cofactor">
    <cofactor evidence="1 9">
        <name>thiamine diphosphate</name>
        <dbReference type="ChEBI" id="CHEBI:58937"/>
    </cofactor>
</comment>
<dbReference type="InterPro" id="IPR055152">
    <property type="entry name" value="Transketolase-like_C_2"/>
</dbReference>
<dbReference type="CDD" id="cd02017">
    <property type="entry name" value="TPP_E1_EcPDC_like"/>
    <property type="match status" value="1"/>
</dbReference>
<evidence type="ECO:0000313" key="12">
    <source>
        <dbReference type="EMBL" id="ACM33115.1"/>
    </source>
</evidence>
<dbReference type="Gene3D" id="3.40.50.920">
    <property type="match status" value="1"/>
</dbReference>
<feature type="binding site" evidence="10">
    <location>
        <position position="268"/>
    </location>
    <ligand>
        <name>Mg(2+)</name>
        <dbReference type="ChEBI" id="CHEBI:18420"/>
    </ligand>
</feature>
<evidence type="ECO:0000259" key="11">
    <source>
        <dbReference type="PROSITE" id="PS50003"/>
    </source>
</evidence>
<dbReference type="Pfam" id="PF00456">
    <property type="entry name" value="Transketolase_N"/>
    <property type="match status" value="2"/>
</dbReference>
<evidence type="ECO:0000256" key="10">
    <source>
        <dbReference type="PIRSR" id="PIRSR000156-1"/>
    </source>
</evidence>
<evidence type="ECO:0000256" key="4">
    <source>
        <dbReference type="ARBA" id="ARBA00017172"/>
    </source>
</evidence>
<dbReference type="PIRSF" id="PIRSF000156">
    <property type="entry name" value="Pyruvate_dh_E1"/>
    <property type="match status" value="1"/>
</dbReference>
<accession>A0A9J9UAN5</accession>
<proteinExistence type="predicted"/>
<dbReference type="FunFam" id="3.40.50.970:FF:000011">
    <property type="entry name" value="Pyruvate dehydrogenase E1 component"/>
    <property type="match status" value="1"/>
</dbReference>